<dbReference type="EMBL" id="SMYL01000001">
    <property type="protein sequence ID" value="TDK68072.1"/>
    <property type="molecule type" value="Genomic_DNA"/>
</dbReference>
<evidence type="ECO:0000256" key="4">
    <source>
        <dbReference type="ARBA" id="ARBA00022481"/>
    </source>
</evidence>
<comment type="caution">
    <text evidence="13">The sequence shown here is derived from an EMBL/GenBank/DDBJ whole genome shotgun (WGS) entry which is preliminary data.</text>
</comment>
<keyword evidence="5" id="KW-0997">Cell inner membrane</keyword>
<keyword evidence="14" id="KW-1185">Reference proteome</keyword>
<dbReference type="NCBIfam" id="TIGR02532">
    <property type="entry name" value="IV_pilin_GFxxxE"/>
    <property type="match status" value="1"/>
</dbReference>
<reference evidence="13 14" key="1">
    <citation type="submission" date="2019-03" db="EMBL/GenBank/DDBJ databases">
        <title>Sapientia aquatica gen. nov., sp. nov., isolated from a crater lake.</title>
        <authorList>
            <person name="Felfoldi T."/>
            <person name="Szabo A."/>
            <person name="Toth E."/>
            <person name="Schumann P."/>
            <person name="Keki Z."/>
            <person name="Marialigeti K."/>
            <person name="Mathe I."/>
        </authorList>
    </citation>
    <scope>NUCLEOTIDE SEQUENCE [LARGE SCALE GENOMIC DNA]</scope>
    <source>
        <strain evidence="13 14">SA-152</strain>
    </source>
</reference>
<dbReference type="GO" id="GO:0015628">
    <property type="term" value="P:protein secretion by the type II secretion system"/>
    <property type="evidence" value="ECO:0007669"/>
    <property type="project" value="InterPro"/>
</dbReference>
<evidence type="ECO:0000256" key="10">
    <source>
        <dbReference type="ARBA" id="ARBA00030775"/>
    </source>
</evidence>
<evidence type="ECO:0000256" key="11">
    <source>
        <dbReference type="SAM" id="Phobius"/>
    </source>
</evidence>
<dbReference type="InterPro" id="IPR012902">
    <property type="entry name" value="N_methyl_site"/>
</dbReference>
<dbReference type="PROSITE" id="PS00409">
    <property type="entry name" value="PROKAR_NTER_METHYL"/>
    <property type="match status" value="1"/>
</dbReference>
<dbReference type="Pfam" id="PF12019">
    <property type="entry name" value="GspH"/>
    <property type="match status" value="1"/>
</dbReference>
<dbReference type="SUPFAM" id="SSF54523">
    <property type="entry name" value="Pili subunits"/>
    <property type="match status" value="1"/>
</dbReference>
<dbReference type="InterPro" id="IPR022346">
    <property type="entry name" value="T2SS_GspH"/>
</dbReference>
<organism evidence="13 14">
    <name type="scientific">Sapientia aquatica</name>
    <dbReference type="NCBI Taxonomy" id="1549640"/>
    <lineage>
        <taxon>Bacteria</taxon>
        <taxon>Pseudomonadati</taxon>
        <taxon>Pseudomonadota</taxon>
        <taxon>Betaproteobacteria</taxon>
        <taxon>Burkholderiales</taxon>
        <taxon>Oxalobacteraceae</taxon>
        <taxon>Sapientia</taxon>
    </lineage>
</organism>
<evidence type="ECO:0000256" key="2">
    <source>
        <dbReference type="ARBA" id="ARBA00021549"/>
    </source>
</evidence>
<evidence type="ECO:0000256" key="9">
    <source>
        <dbReference type="ARBA" id="ARBA00025772"/>
    </source>
</evidence>
<keyword evidence="7 11" id="KW-1133">Transmembrane helix</keyword>
<evidence type="ECO:0000256" key="5">
    <source>
        <dbReference type="ARBA" id="ARBA00022519"/>
    </source>
</evidence>
<evidence type="ECO:0000259" key="12">
    <source>
        <dbReference type="Pfam" id="PF12019"/>
    </source>
</evidence>
<accession>A0A4R5W4Q1</accession>
<evidence type="ECO:0000256" key="8">
    <source>
        <dbReference type="ARBA" id="ARBA00023136"/>
    </source>
</evidence>
<proteinExistence type="inferred from homology"/>
<gene>
    <name evidence="13" type="primary">gspH</name>
    <name evidence="13" type="ORF">E2I14_00500</name>
</gene>
<dbReference type="OrthoDB" id="9133864at2"/>
<evidence type="ECO:0000313" key="14">
    <source>
        <dbReference type="Proteomes" id="UP000294829"/>
    </source>
</evidence>
<sequence length="159" mass="17761">MSSIKTFKQTAGFTLLELMVVLVVVGIMLGVVSLNAIPNKHQSLQTDAQRVALLLQLAREEAIVRNRPVAFELDAEKFRFYVKVDQSWQLITDTDLFRERSFKNFPLTITMQPGGAAQVLPLKIIFGREPVDKPFVLTLGFEDTSVAIKADGLGHFVVE</sequence>
<keyword evidence="3" id="KW-1003">Cell membrane</keyword>
<dbReference type="GO" id="GO:0005886">
    <property type="term" value="C:plasma membrane"/>
    <property type="evidence" value="ECO:0007669"/>
    <property type="project" value="UniProtKB-SubCell"/>
</dbReference>
<name>A0A4R5W4Q1_9BURK</name>
<dbReference type="AlphaFoldDB" id="A0A4R5W4Q1"/>
<evidence type="ECO:0000256" key="7">
    <source>
        <dbReference type="ARBA" id="ARBA00022989"/>
    </source>
</evidence>
<keyword evidence="4" id="KW-0488">Methylation</keyword>
<keyword evidence="8 11" id="KW-0472">Membrane</keyword>
<dbReference type="Proteomes" id="UP000294829">
    <property type="component" value="Unassembled WGS sequence"/>
</dbReference>
<comment type="similarity">
    <text evidence="9">Belongs to the GSP H family.</text>
</comment>
<feature type="domain" description="General secretion pathway GspH" evidence="12">
    <location>
        <begin position="48"/>
        <end position="140"/>
    </location>
</feature>
<dbReference type="InterPro" id="IPR045584">
    <property type="entry name" value="Pilin-like"/>
</dbReference>
<comment type="subcellular location">
    <subcellularLocation>
        <location evidence="1">Cell inner membrane</location>
        <topology evidence="1">Single-pass membrane protein</topology>
    </subcellularLocation>
</comment>
<dbReference type="Pfam" id="PF07963">
    <property type="entry name" value="N_methyl"/>
    <property type="match status" value="1"/>
</dbReference>
<feature type="transmembrane region" description="Helical" evidence="11">
    <location>
        <begin position="12"/>
        <end position="34"/>
    </location>
</feature>
<evidence type="ECO:0000256" key="1">
    <source>
        <dbReference type="ARBA" id="ARBA00004377"/>
    </source>
</evidence>
<dbReference type="Gene3D" id="3.55.40.10">
    <property type="entry name" value="minor pseudopilin epsh domain"/>
    <property type="match status" value="1"/>
</dbReference>
<evidence type="ECO:0000313" key="13">
    <source>
        <dbReference type="EMBL" id="TDK68072.1"/>
    </source>
</evidence>
<evidence type="ECO:0000256" key="3">
    <source>
        <dbReference type="ARBA" id="ARBA00022475"/>
    </source>
</evidence>
<dbReference type="GO" id="GO:0015627">
    <property type="term" value="C:type II protein secretion system complex"/>
    <property type="evidence" value="ECO:0007669"/>
    <property type="project" value="InterPro"/>
</dbReference>
<protein>
    <recommendedName>
        <fullName evidence="2">Type II secretion system protein H</fullName>
    </recommendedName>
    <alternativeName>
        <fullName evidence="10">General secretion pathway protein H</fullName>
    </alternativeName>
</protein>
<dbReference type="RefSeq" id="WP_133324377.1">
    <property type="nucleotide sequence ID" value="NZ_SMYL01000001.1"/>
</dbReference>
<evidence type="ECO:0000256" key="6">
    <source>
        <dbReference type="ARBA" id="ARBA00022692"/>
    </source>
</evidence>
<keyword evidence="6 11" id="KW-0812">Transmembrane</keyword>